<feature type="modified residue" description="N6-(pyridoxal phosphate)lysine" evidence="5">
    <location>
        <position position="82"/>
    </location>
</feature>
<dbReference type="PRINTS" id="PR01181">
    <property type="entry name" value="DAPDCRBXLASE"/>
</dbReference>
<dbReference type="PROSITE" id="PS00879">
    <property type="entry name" value="ODR_DC_2_2"/>
    <property type="match status" value="1"/>
</dbReference>
<evidence type="ECO:0000256" key="7">
    <source>
        <dbReference type="SAM" id="MobiDB-lite"/>
    </source>
</evidence>
<dbReference type="AlphaFoldDB" id="A0A0G4HL69"/>
<sequence>MSKANSPSSMGSAKTGLEVSGTGSTAPTKSLLPFTEVQIRSACKTIPTPFHMYSELGLRTTCRRLNQAFNWTPGFMNYFAVKATPNPHLLKILQDEGFGADCSSLAELMLSEACGFEGPQIMFTSNNTTIGDFQKAKDLGAIINLDDISHIAYIDEKIGLPEFISLRYNPGSSRTGNVIIGHPEEAKFGLTREQLFEAYADLKKRGVKGFGLHAMVVSNCTDPAEIGETARMLFQLVLEVKEKSGVEISQVNLGGGIGVAYEPGTRPVDMQACGKEVKTAFSQFSKKSDGALPLRIVMECGRAITGPNGVLVSRCVHQKRTYKNYVGLDACMSNLMRPGMYGAYHHVTVLPVEDSELSSLPGASSLPSVRSLFDCPPSSPSGERESGAVGEEKKQKKSKGRRRDESHEDRVYDVVGGLCENNDKFAIDRQLNASPRIGDIVVVHDAGAHGHSMGFQYNGKIRSAEVLVKTRGELEMIRRAETYADYFATLDWQGLPRPGSSWWPLQLALAGAAGAAVAVGVSSYLRGSRS</sequence>
<keyword evidence="8" id="KW-0812">Transmembrane</keyword>
<dbReference type="GO" id="GO:0009089">
    <property type="term" value="P:lysine biosynthetic process via diaminopimelate"/>
    <property type="evidence" value="ECO:0007669"/>
    <property type="project" value="InterPro"/>
</dbReference>
<keyword evidence="8" id="KW-1133">Transmembrane helix</keyword>
<gene>
    <name evidence="11" type="ORF">Cvel_28671</name>
</gene>
<feature type="compositionally biased region" description="Polar residues" evidence="7">
    <location>
        <begin position="1"/>
        <end position="12"/>
    </location>
</feature>
<evidence type="ECO:0000256" key="4">
    <source>
        <dbReference type="ARBA" id="ARBA00023239"/>
    </source>
</evidence>
<dbReference type="VEuPathDB" id="CryptoDB:Cvel_28671"/>
<organism evidence="11">
    <name type="scientific">Chromera velia CCMP2878</name>
    <dbReference type="NCBI Taxonomy" id="1169474"/>
    <lineage>
        <taxon>Eukaryota</taxon>
        <taxon>Sar</taxon>
        <taxon>Alveolata</taxon>
        <taxon>Colpodellida</taxon>
        <taxon>Chromeraceae</taxon>
        <taxon>Chromera</taxon>
    </lineage>
</organism>
<dbReference type="GO" id="GO:0008836">
    <property type="term" value="F:diaminopimelate decarboxylase activity"/>
    <property type="evidence" value="ECO:0007669"/>
    <property type="project" value="InterPro"/>
</dbReference>
<dbReference type="FunFam" id="3.20.20.10:FF:000003">
    <property type="entry name" value="Diaminopimelate decarboxylase"/>
    <property type="match status" value="1"/>
</dbReference>
<feature type="region of interest" description="Disordered" evidence="7">
    <location>
        <begin position="371"/>
        <end position="408"/>
    </location>
</feature>
<keyword evidence="4" id="KW-0456">Lyase</keyword>
<feature type="domain" description="Orn/DAP/Arg decarboxylase 2 N-terminal" evidence="10">
    <location>
        <begin position="62"/>
        <end position="305"/>
    </location>
</feature>
<evidence type="ECO:0000313" key="11">
    <source>
        <dbReference type="EMBL" id="CEM44862.1"/>
    </source>
</evidence>
<feature type="region of interest" description="Disordered" evidence="7">
    <location>
        <begin position="1"/>
        <end position="25"/>
    </location>
</feature>
<keyword evidence="2" id="KW-0210">Decarboxylase</keyword>
<dbReference type="Gene3D" id="3.20.20.10">
    <property type="entry name" value="Alanine racemase"/>
    <property type="match status" value="1"/>
</dbReference>
<proteinExistence type="inferred from homology"/>
<feature type="domain" description="Orn/DAP/Arg decarboxylase 2 C-terminal" evidence="9">
    <location>
        <begin position="307"/>
        <end position="350"/>
    </location>
</feature>
<feature type="compositionally biased region" description="Basic and acidic residues" evidence="7">
    <location>
        <begin position="382"/>
        <end position="394"/>
    </location>
</feature>
<dbReference type="PANTHER" id="PTHR43727">
    <property type="entry name" value="DIAMINOPIMELATE DECARBOXYLASE"/>
    <property type="match status" value="1"/>
</dbReference>
<dbReference type="PANTHER" id="PTHR43727:SF2">
    <property type="entry name" value="GROUP IV DECARBOXYLASE"/>
    <property type="match status" value="1"/>
</dbReference>
<dbReference type="InterPro" id="IPR022643">
    <property type="entry name" value="De-COase2_C"/>
</dbReference>
<evidence type="ECO:0008006" key="12">
    <source>
        <dbReference type="Google" id="ProtNLM"/>
    </source>
</evidence>
<evidence type="ECO:0000256" key="8">
    <source>
        <dbReference type="SAM" id="Phobius"/>
    </source>
</evidence>
<keyword evidence="8" id="KW-0472">Membrane</keyword>
<feature type="domain" description="Orn/DAP/Arg decarboxylase 2 C-terminal" evidence="9">
    <location>
        <begin position="402"/>
        <end position="447"/>
    </location>
</feature>
<feature type="transmembrane region" description="Helical" evidence="8">
    <location>
        <begin position="502"/>
        <end position="525"/>
    </location>
</feature>
<dbReference type="InterPro" id="IPR009006">
    <property type="entry name" value="Ala_racemase/Decarboxylase_C"/>
</dbReference>
<dbReference type="SUPFAM" id="SSF51419">
    <property type="entry name" value="PLP-binding barrel"/>
    <property type="match status" value="1"/>
</dbReference>
<accession>A0A0G4HL69</accession>
<evidence type="ECO:0000259" key="10">
    <source>
        <dbReference type="Pfam" id="PF02784"/>
    </source>
</evidence>
<dbReference type="SUPFAM" id="SSF50621">
    <property type="entry name" value="Alanine racemase C-terminal domain-like"/>
    <property type="match status" value="2"/>
</dbReference>
<evidence type="ECO:0000256" key="6">
    <source>
        <dbReference type="RuleBase" id="RU003737"/>
    </source>
</evidence>
<evidence type="ECO:0000259" key="9">
    <source>
        <dbReference type="Pfam" id="PF00278"/>
    </source>
</evidence>
<dbReference type="InterPro" id="IPR022644">
    <property type="entry name" value="De-COase2_N"/>
</dbReference>
<comment type="cofactor">
    <cofactor evidence="1 5">
        <name>pyridoxal 5'-phosphate</name>
        <dbReference type="ChEBI" id="CHEBI:597326"/>
    </cofactor>
</comment>
<evidence type="ECO:0000256" key="2">
    <source>
        <dbReference type="ARBA" id="ARBA00022793"/>
    </source>
</evidence>
<dbReference type="CDD" id="cd06828">
    <property type="entry name" value="PLPDE_III_DapDC"/>
    <property type="match status" value="1"/>
</dbReference>
<feature type="active site" description="Proton donor" evidence="5">
    <location>
        <position position="419"/>
    </location>
</feature>
<dbReference type="InterPro" id="IPR002986">
    <property type="entry name" value="DAP_deCOOHase_LysA"/>
</dbReference>
<dbReference type="Pfam" id="PF00278">
    <property type="entry name" value="Orn_DAP_Arg_deC"/>
    <property type="match status" value="2"/>
</dbReference>
<dbReference type="Pfam" id="PF02784">
    <property type="entry name" value="Orn_Arg_deC_N"/>
    <property type="match status" value="1"/>
</dbReference>
<dbReference type="EMBL" id="CDMZ01003038">
    <property type="protein sequence ID" value="CEM44862.1"/>
    <property type="molecule type" value="Genomic_DNA"/>
</dbReference>
<reference evidence="11" key="1">
    <citation type="submission" date="2014-11" db="EMBL/GenBank/DDBJ databases">
        <authorList>
            <person name="Otto D Thomas"/>
            <person name="Naeem Raeece"/>
        </authorList>
    </citation>
    <scope>NUCLEOTIDE SEQUENCE</scope>
</reference>
<dbReference type="InterPro" id="IPR000183">
    <property type="entry name" value="Orn/DAP/Arg_de-COase"/>
</dbReference>
<comment type="similarity">
    <text evidence="6">Belongs to the Orn/Lys/Arg decarboxylase class-II family.</text>
</comment>
<dbReference type="PRINTS" id="PR01179">
    <property type="entry name" value="ODADCRBXLASE"/>
</dbReference>
<dbReference type="PhylomeDB" id="A0A0G4HL69"/>
<keyword evidence="3 5" id="KW-0663">Pyridoxal phosphate</keyword>
<evidence type="ECO:0000256" key="3">
    <source>
        <dbReference type="ARBA" id="ARBA00022898"/>
    </source>
</evidence>
<dbReference type="Gene3D" id="2.40.37.10">
    <property type="entry name" value="Lyase, Ornithine Decarboxylase, Chain A, domain 1"/>
    <property type="match status" value="1"/>
</dbReference>
<evidence type="ECO:0000256" key="1">
    <source>
        <dbReference type="ARBA" id="ARBA00001933"/>
    </source>
</evidence>
<protein>
    <recommendedName>
        <fullName evidence="12">Orn/DAP/Arg decarboxylase 2 N-terminal domain-containing protein</fullName>
    </recommendedName>
</protein>
<dbReference type="InterPro" id="IPR029066">
    <property type="entry name" value="PLP-binding_barrel"/>
</dbReference>
<evidence type="ECO:0000256" key="5">
    <source>
        <dbReference type="PIRSR" id="PIRSR600183-50"/>
    </source>
</evidence>
<name>A0A0G4HL69_9ALVE</name>
<dbReference type="InterPro" id="IPR022657">
    <property type="entry name" value="De-COase2_CS"/>
</dbReference>